<evidence type="ECO:0000313" key="3">
    <source>
        <dbReference type="Proteomes" id="UP000717328"/>
    </source>
</evidence>
<reference evidence="2" key="2">
    <citation type="submission" date="2021-10" db="EMBL/GenBank/DDBJ databases">
        <title>Phylogenomics reveals ancestral predisposition of the termite-cultivated fungus Termitomyces towards a domesticated lifestyle.</title>
        <authorList>
            <person name="Auxier B."/>
            <person name="Grum-Grzhimaylo A."/>
            <person name="Cardenas M.E."/>
            <person name="Lodge J.D."/>
            <person name="Laessoe T."/>
            <person name="Pedersen O."/>
            <person name="Smith M.E."/>
            <person name="Kuyper T.W."/>
            <person name="Franco-Molano E.A."/>
            <person name="Baroni T.J."/>
            <person name="Aanen D.K."/>
        </authorList>
    </citation>
    <scope>NUCLEOTIDE SEQUENCE</scope>
    <source>
        <strain evidence="2">D49</strain>
    </source>
</reference>
<evidence type="ECO:0000313" key="2">
    <source>
        <dbReference type="EMBL" id="KAG5634134.1"/>
    </source>
</evidence>
<comment type="caution">
    <text evidence="2">The sequence shown here is derived from an EMBL/GenBank/DDBJ whole genome shotgun (WGS) entry which is preliminary data.</text>
</comment>
<feature type="non-terminal residue" evidence="2">
    <location>
        <position position="1"/>
    </location>
</feature>
<keyword evidence="3" id="KW-1185">Reference proteome</keyword>
<name>A0A9P7FLV9_9AGAR</name>
<protein>
    <submittedName>
        <fullName evidence="2">Uncharacterized protein</fullName>
    </submittedName>
</protein>
<dbReference type="EMBL" id="JABCKI010006612">
    <property type="protein sequence ID" value="KAG5634134.1"/>
    <property type="molecule type" value="Genomic_DNA"/>
</dbReference>
<proteinExistence type="predicted"/>
<organism evidence="2 3">
    <name type="scientific">Sphagnurus paluster</name>
    <dbReference type="NCBI Taxonomy" id="117069"/>
    <lineage>
        <taxon>Eukaryota</taxon>
        <taxon>Fungi</taxon>
        <taxon>Dikarya</taxon>
        <taxon>Basidiomycota</taxon>
        <taxon>Agaricomycotina</taxon>
        <taxon>Agaricomycetes</taxon>
        <taxon>Agaricomycetidae</taxon>
        <taxon>Agaricales</taxon>
        <taxon>Tricholomatineae</taxon>
        <taxon>Lyophyllaceae</taxon>
        <taxon>Sphagnurus</taxon>
    </lineage>
</organism>
<reference evidence="2" key="1">
    <citation type="submission" date="2021-02" db="EMBL/GenBank/DDBJ databases">
        <authorList>
            <person name="Nieuwenhuis M."/>
            <person name="Van De Peppel L.J.J."/>
        </authorList>
    </citation>
    <scope>NUCLEOTIDE SEQUENCE</scope>
    <source>
        <strain evidence="2">D49</strain>
    </source>
</reference>
<gene>
    <name evidence="2" type="ORF">H0H81_003198</name>
</gene>
<evidence type="ECO:0000256" key="1">
    <source>
        <dbReference type="SAM" id="MobiDB-lite"/>
    </source>
</evidence>
<dbReference type="AlphaFoldDB" id="A0A9P7FLV9"/>
<dbReference type="Proteomes" id="UP000717328">
    <property type="component" value="Unassembled WGS sequence"/>
</dbReference>
<accession>A0A9P7FLV9</accession>
<sequence length="122" mass="13218">SQHLRGPVEQQPQVGPARTSLTRCPDTKSPPPDAATPPHNDDLSVGAAWFFASKLFIDYFINFVFMHLLYTSEAAWYGSCAGIGLNVSSIAQCMPASTTTKPLPVRAHVPVHLSSTELIPNQ</sequence>
<feature type="region of interest" description="Disordered" evidence="1">
    <location>
        <begin position="1"/>
        <end position="40"/>
    </location>
</feature>